<proteinExistence type="predicted"/>
<keyword evidence="10" id="KW-0472">Membrane</keyword>
<dbReference type="GO" id="GO:0046983">
    <property type="term" value="F:protein dimerization activity"/>
    <property type="evidence" value="ECO:0007669"/>
    <property type="project" value="InterPro"/>
</dbReference>
<feature type="transmembrane region" description="Helical" evidence="10">
    <location>
        <begin position="178"/>
        <end position="197"/>
    </location>
</feature>
<dbReference type="EMBL" id="BJWG01000007">
    <property type="protein sequence ID" value="GEL95201.1"/>
    <property type="molecule type" value="Genomic_DNA"/>
</dbReference>
<evidence type="ECO:0000256" key="7">
    <source>
        <dbReference type="ARBA" id="ARBA00022840"/>
    </source>
</evidence>
<feature type="transmembrane region" description="Helical" evidence="10">
    <location>
        <begin position="57"/>
        <end position="81"/>
    </location>
</feature>
<evidence type="ECO:0000256" key="6">
    <source>
        <dbReference type="ARBA" id="ARBA00022777"/>
    </source>
</evidence>
<evidence type="ECO:0000256" key="9">
    <source>
        <dbReference type="SAM" id="MobiDB-lite"/>
    </source>
</evidence>
<dbReference type="PANTHER" id="PTHR24421">
    <property type="entry name" value="NITRATE/NITRITE SENSOR PROTEIN NARX-RELATED"/>
    <property type="match status" value="1"/>
</dbReference>
<dbReference type="GO" id="GO:0000155">
    <property type="term" value="F:phosphorelay sensor kinase activity"/>
    <property type="evidence" value="ECO:0007669"/>
    <property type="project" value="InterPro"/>
</dbReference>
<evidence type="ECO:0000256" key="4">
    <source>
        <dbReference type="ARBA" id="ARBA00022679"/>
    </source>
</evidence>
<sequence>MLGHDPVSLASAPRDLRPRVEPDAASSVPGTMATGASSPTLDDMWERALRWEDTHRLVVDALLAAMLALVLVPAGLAVGVLGSEAAGGWWSVALVVPLAWRRVRPTASAAAVYAVGLTHLVYGPAILPADLAVLVALYSVTVHGPRWAHRTAIALALVASTVVPAVVLDAFYDPAGAIVLALLIATSSLAAWAFGLVRRARRETLEALVDRAQRLEVERDQQALIATAAERARIAREMHDIVAHSLSVMIAQADGGRYAAQADPAAATRALGTIGETGRAALTDMRRLLGVLRSDAGTDTRAGERPGVLPAHTSDEPEAGAGGTTPQPSEAQIPQLVEQVQASGAHVSFVRLGTPRSLPPGVGLTVYRIAQEALTNVLKHAGPGPRVTVVVQWRPESIELDVADDGRGASAVSDGLGNGLRGMQERATMFGGTVTVGPRPGGGFRVRAHIPTPGGIPASRDDHEESPS</sequence>
<feature type="transmembrane region" description="Helical" evidence="10">
    <location>
        <begin position="152"/>
        <end position="172"/>
    </location>
</feature>
<evidence type="ECO:0000313" key="13">
    <source>
        <dbReference type="Proteomes" id="UP000321720"/>
    </source>
</evidence>
<dbReference type="Pfam" id="PF07730">
    <property type="entry name" value="HisKA_3"/>
    <property type="match status" value="1"/>
</dbReference>
<keyword evidence="8" id="KW-0902">Two-component regulatory system</keyword>
<dbReference type="CDD" id="cd16917">
    <property type="entry name" value="HATPase_UhpB-NarQ-NarX-like"/>
    <property type="match status" value="1"/>
</dbReference>
<feature type="region of interest" description="Disordered" evidence="9">
    <location>
        <begin position="295"/>
        <end position="329"/>
    </location>
</feature>
<dbReference type="Pfam" id="PF23539">
    <property type="entry name" value="DUF7134"/>
    <property type="match status" value="1"/>
</dbReference>
<dbReference type="SUPFAM" id="SSF55874">
    <property type="entry name" value="ATPase domain of HSP90 chaperone/DNA topoisomerase II/histidine kinase"/>
    <property type="match status" value="1"/>
</dbReference>
<dbReference type="Pfam" id="PF02518">
    <property type="entry name" value="HATPase_c"/>
    <property type="match status" value="1"/>
</dbReference>
<keyword evidence="13" id="KW-1185">Reference proteome</keyword>
<evidence type="ECO:0000256" key="10">
    <source>
        <dbReference type="SAM" id="Phobius"/>
    </source>
</evidence>
<feature type="domain" description="Histidine kinase/HSP90-like ATPase" evidence="11">
    <location>
        <begin position="361"/>
        <end position="454"/>
    </location>
</feature>
<keyword evidence="10" id="KW-1133">Transmembrane helix</keyword>
<dbReference type="InterPro" id="IPR011712">
    <property type="entry name" value="Sig_transdc_His_kin_sub3_dim/P"/>
</dbReference>
<keyword evidence="6 12" id="KW-0418">Kinase</keyword>
<dbReference type="SMART" id="SM00387">
    <property type="entry name" value="HATPase_c"/>
    <property type="match status" value="1"/>
</dbReference>
<evidence type="ECO:0000256" key="2">
    <source>
        <dbReference type="ARBA" id="ARBA00012438"/>
    </source>
</evidence>
<dbReference type="Gene3D" id="3.30.565.10">
    <property type="entry name" value="Histidine kinase-like ATPase, C-terminal domain"/>
    <property type="match status" value="1"/>
</dbReference>
<name>A0A511JB33_9CELL</name>
<organism evidence="12 13">
    <name type="scientific">Cellulomonas composti</name>
    <dbReference type="NCBI Taxonomy" id="266130"/>
    <lineage>
        <taxon>Bacteria</taxon>
        <taxon>Bacillati</taxon>
        <taxon>Actinomycetota</taxon>
        <taxon>Actinomycetes</taxon>
        <taxon>Micrococcales</taxon>
        <taxon>Cellulomonadaceae</taxon>
        <taxon>Cellulomonas</taxon>
    </lineage>
</organism>
<evidence type="ECO:0000256" key="1">
    <source>
        <dbReference type="ARBA" id="ARBA00000085"/>
    </source>
</evidence>
<keyword evidence="7" id="KW-0067">ATP-binding</keyword>
<dbReference type="GO" id="GO:0005524">
    <property type="term" value="F:ATP binding"/>
    <property type="evidence" value="ECO:0007669"/>
    <property type="project" value="UniProtKB-KW"/>
</dbReference>
<comment type="caution">
    <text evidence="12">The sequence shown here is derived from an EMBL/GenBank/DDBJ whole genome shotgun (WGS) entry which is preliminary data.</text>
</comment>
<protein>
    <recommendedName>
        <fullName evidence="2">histidine kinase</fullName>
        <ecNumber evidence="2">2.7.13.3</ecNumber>
    </recommendedName>
</protein>
<gene>
    <name evidence="12" type="ORF">CCO02nite_18590</name>
</gene>
<dbReference type="GO" id="GO:0016020">
    <property type="term" value="C:membrane"/>
    <property type="evidence" value="ECO:0007669"/>
    <property type="project" value="InterPro"/>
</dbReference>
<feature type="region of interest" description="Disordered" evidence="9">
    <location>
        <begin position="1"/>
        <end position="39"/>
    </location>
</feature>
<comment type="catalytic activity">
    <reaction evidence="1">
        <text>ATP + protein L-histidine = ADP + protein N-phospho-L-histidine.</text>
        <dbReference type="EC" id="2.7.13.3"/>
    </reaction>
</comment>
<keyword evidence="4" id="KW-0808">Transferase</keyword>
<evidence type="ECO:0000256" key="5">
    <source>
        <dbReference type="ARBA" id="ARBA00022741"/>
    </source>
</evidence>
<feature type="transmembrane region" description="Helical" evidence="10">
    <location>
        <begin position="121"/>
        <end position="140"/>
    </location>
</feature>
<dbReference type="InterPro" id="IPR003594">
    <property type="entry name" value="HATPase_dom"/>
</dbReference>
<accession>A0A511JB33</accession>
<dbReference type="EC" id="2.7.13.3" evidence="2"/>
<dbReference type="InterPro" id="IPR050482">
    <property type="entry name" value="Sensor_HK_TwoCompSys"/>
</dbReference>
<reference evidence="12 13" key="1">
    <citation type="submission" date="2019-07" db="EMBL/GenBank/DDBJ databases">
        <title>Whole genome shotgun sequence of Cellulomonas composti NBRC 100758.</title>
        <authorList>
            <person name="Hosoyama A."/>
            <person name="Uohara A."/>
            <person name="Ohji S."/>
            <person name="Ichikawa N."/>
        </authorList>
    </citation>
    <scope>NUCLEOTIDE SEQUENCE [LARGE SCALE GENOMIC DNA]</scope>
    <source>
        <strain evidence="12 13">NBRC 100758</strain>
    </source>
</reference>
<evidence type="ECO:0000259" key="11">
    <source>
        <dbReference type="SMART" id="SM00387"/>
    </source>
</evidence>
<dbReference type="AlphaFoldDB" id="A0A511JB33"/>
<dbReference type="Gene3D" id="1.20.5.1930">
    <property type="match status" value="1"/>
</dbReference>
<dbReference type="InterPro" id="IPR055558">
    <property type="entry name" value="DUF7134"/>
</dbReference>
<keyword evidence="3" id="KW-0597">Phosphoprotein</keyword>
<evidence type="ECO:0000256" key="8">
    <source>
        <dbReference type="ARBA" id="ARBA00023012"/>
    </source>
</evidence>
<keyword evidence="5" id="KW-0547">Nucleotide-binding</keyword>
<dbReference type="Proteomes" id="UP000321720">
    <property type="component" value="Unassembled WGS sequence"/>
</dbReference>
<evidence type="ECO:0000313" key="12">
    <source>
        <dbReference type="EMBL" id="GEL95201.1"/>
    </source>
</evidence>
<evidence type="ECO:0000256" key="3">
    <source>
        <dbReference type="ARBA" id="ARBA00022553"/>
    </source>
</evidence>
<dbReference type="PANTHER" id="PTHR24421:SF10">
    <property type="entry name" value="NITRATE_NITRITE SENSOR PROTEIN NARQ"/>
    <property type="match status" value="1"/>
</dbReference>
<keyword evidence="10" id="KW-0812">Transmembrane</keyword>
<dbReference type="InterPro" id="IPR036890">
    <property type="entry name" value="HATPase_C_sf"/>
</dbReference>